<keyword evidence="1" id="KW-0812">Transmembrane</keyword>
<evidence type="ECO:0000313" key="2">
    <source>
        <dbReference type="EMBL" id="CAG6722902.1"/>
    </source>
</evidence>
<reference evidence="2" key="1">
    <citation type="submission" date="2021-05" db="EMBL/GenBank/DDBJ databases">
        <authorList>
            <person name="Alioto T."/>
            <person name="Alioto T."/>
            <person name="Gomez Garrido J."/>
        </authorList>
    </citation>
    <scope>NUCLEOTIDE SEQUENCE</scope>
</reference>
<dbReference type="AlphaFoldDB" id="A0A8D8VHM6"/>
<sequence>MFVIFTTVFKLLFRRFFQTIIISTRAILTVFFNKTVFINVLDLFSFLWICTFHSFLFGWFYVTVTSVVFTIVFPPSFLGFDIFEHFFVFVFYFRFIFTTFCTNFMFTFFALNVFLGFLFNRFIITGFVFSDHV</sequence>
<protein>
    <submittedName>
        <fullName evidence="2">Uncharacterized protein</fullName>
    </submittedName>
</protein>
<proteinExistence type="predicted"/>
<keyword evidence="1" id="KW-0472">Membrane</keyword>
<name>A0A8D8VHM6_9HEMI</name>
<evidence type="ECO:0000256" key="1">
    <source>
        <dbReference type="SAM" id="Phobius"/>
    </source>
</evidence>
<keyword evidence="1" id="KW-1133">Transmembrane helix</keyword>
<organism evidence="2">
    <name type="scientific">Cacopsylla melanoneura</name>
    <dbReference type="NCBI Taxonomy" id="428564"/>
    <lineage>
        <taxon>Eukaryota</taxon>
        <taxon>Metazoa</taxon>
        <taxon>Ecdysozoa</taxon>
        <taxon>Arthropoda</taxon>
        <taxon>Hexapoda</taxon>
        <taxon>Insecta</taxon>
        <taxon>Pterygota</taxon>
        <taxon>Neoptera</taxon>
        <taxon>Paraneoptera</taxon>
        <taxon>Hemiptera</taxon>
        <taxon>Sternorrhyncha</taxon>
        <taxon>Psylloidea</taxon>
        <taxon>Psyllidae</taxon>
        <taxon>Psyllinae</taxon>
        <taxon>Cacopsylla</taxon>
    </lineage>
</organism>
<dbReference type="EMBL" id="HBUF01364643">
    <property type="protein sequence ID" value="CAG6722902.1"/>
    <property type="molecule type" value="Transcribed_RNA"/>
</dbReference>
<accession>A0A8D8VHM6</accession>
<feature type="transmembrane region" description="Helical" evidence="1">
    <location>
        <begin position="68"/>
        <end position="92"/>
    </location>
</feature>